<dbReference type="GO" id="GO:0003723">
    <property type="term" value="F:RNA binding"/>
    <property type="evidence" value="ECO:0007669"/>
    <property type="project" value="InterPro"/>
</dbReference>
<reference evidence="6" key="1">
    <citation type="journal article" date="2017" name="Plant J.">
        <title>The pomegranate (Punica granatum L.) genome and the genomics of punicalagin biosynthesis.</title>
        <authorList>
            <person name="Qin G."/>
            <person name="Xu C."/>
            <person name="Ming R."/>
            <person name="Tang H."/>
            <person name="Guyot R."/>
            <person name="Kramer E.M."/>
            <person name="Hu Y."/>
            <person name="Yi X."/>
            <person name="Qi Y."/>
            <person name="Xu X."/>
            <person name="Gao Z."/>
            <person name="Pan H."/>
            <person name="Jian J."/>
            <person name="Tian Y."/>
            <person name="Yue Z."/>
            <person name="Xu Y."/>
        </authorList>
    </citation>
    <scope>NUCLEOTIDE SEQUENCE [LARGE SCALE GENOMIC DNA]</scope>
    <source>
        <strain evidence="6">cv. Dabenzi</strain>
    </source>
</reference>
<dbReference type="Gene3D" id="1.25.40.10">
    <property type="entry name" value="Tetratricopeptide repeat domain"/>
    <property type="match status" value="6"/>
</dbReference>
<protein>
    <recommendedName>
        <fullName evidence="4">BEACH domain-containing protein</fullName>
    </recommendedName>
</protein>
<accession>A0A218WPC5</accession>
<dbReference type="Gene3D" id="1.10.1540.10">
    <property type="entry name" value="BEACH domain"/>
    <property type="match status" value="1"/>
</dbReference>
<dbReference type="Pfam" id="PF13041">
    <property type="entry name" value="PPR_2"/>
    <property type="match status" value="4"/>
</dbReference>
<dbReference type="EMBL" id="MTKT01003945">
    <property type="protein sequence ID" value="OWM73852.1"/>
    <property type="molecule type" value="Genomic_DNA"/>
</dbReference>
<dbReference type="FunFam" id="1.25.40.10:FF:000073">
    <property type="entry name" value="Pentatricopeptide repeat-containing protein chloroplastic"/>
    <property type="match status" value="1"/>
</dbReference>
<keyword evidence="1" id="KW-0677">Repeat</keyword>
<feature type="region of interest" description="Disordered" evidence="3">
    <location>
        <begin position="1091"/>
        <end position="1110"/>
    </location>
</feature>
<feature type="repeat" description="PPR" evidence="2">
    <location>
        <begin position="414"/>
        <end position="448"/>
    </location>
</feature>
<dbReference type="PANTHER" id="PTHR24015">
    <property type="entry name" value="OS07G0578800 PROTEIN-RELATED"/>
    <property type="match status" value="1"/>
</dbReference>
<comment type="caution">
    <text evidence="5">The sequence shown here is derived from an EMBL/GenBank/DDBJ whole genome shotgun (WGS) entry which is preliminary data.</text>
</comment>
<evidence type="ECO:0000259" key="4">
    <source>
        <dbReference type="PROSITE" id="PS50197"/>
    </source>
</evidence>
<dbReference type="Proteomes" id="UP000197138">
    <property type="component" value="Unassembled WGS sequence"/>
</dbReference>
<gene>
    <name evidence="5" type="ORF">CDL15_Pgr018912</name>
</gene>
<dbReference type="FunFam" id="1.25.40.10:FF:000344">
    <property type="entry name" value="Pentatricopeptide repeat-containing protein"/>
    <property type="match status" value="1"/>
</dbReference>
<evidence type="ECO:0000256" key="3">
    <source>
        <dbReference type="SAM" id="MobiDB-lite"/>
    </source>
</evidence>
<dbReference type="PROSITE" id="PS51375">
    <property type="entry name" value="PPR"/>
    <property type="match status" value="5"/>
</dbReference>
<dbReference type="SUPFAM" id="SSF81837">
    <property type="entry name" value="BEACH domain"/>
    <property type="match status" value="1"/>
</dbReference>
<dbReference type="Pfam" id="PF01535">
    <property type="entry name" value="PPR"/>
    <property type="match status" value="4"/>
</dbReference>
<evidence type="ECO:0000256" key="2">
    <source>
        <dbReference type="PROSITE-ProRule" id="PRU00708"/>
    </source>
</evidence>
<dbReference type="InterPro" id="IPR002885">
    <property type="entry name" value="PPR_rpt"/>
</dbReference>
<feature type="repeat" description="PPR" evidence="2">
    <location>
        <begin position="212"/>
        <end position="246"/>
    </location>
</feature>
<dbReference type="InterPro" id="IPR011990">
    <property type="entry name" value="TPR-like_helical_dom_sf"/>
</dbReference>
<dbReference type="InterPro" id="IPR000409">
    <property type="entry name" value="BEACH_dom"/>
</dbReference>
<dbReference type="Pfam" id="PF02138">
    <property type="entry name" value="Beach"/>
    <property type="match status" value="1"/>
</dbReference>
<evidence type="ECO:0000313" key="6">
    <source>
        <dbReference type="Proteomes" id="UP000197138"/>
    </source>
</evidence>
<dbReference type="Pfam" id="PF10189">
    <property type="entry name" value="Ints3_N"/>
    <property type="match status" value="1"/>
</dbReference>
<feature type="repeat" description="PPR" evidence="2">
    <location>
        <begin position="617"/>
        <end position="651"/>
    </location>
</feature>
<dbReference type="GO" id="GO:0009451">
    <property type="term" value="P:RNA modification"/>
    <property type="evidence" value="ECO:0007669"/>
    <property type="project" value="InterPro"/>
</dbReference>
<dbReference type="FunFam" id="1.25.40.10:FF:000351">
    <property type="entry name" value="Pentatricopeptide repeat-containing protein"/>
    <property type="match status" value="1"/>
</dbReference>
<dbReference type="SMART" id="SM01026">
    <property type="entry name" value="Beach"/>
    <property type="match status" value="1"/>
</dbReference>
<dbReference type="Gene3D" id="2.130.10.10">
    <property type="entry name" value="YVTN repeat-like/Quinoprotein amine dehydrogenase"/>
    <property type="match status" value="1"/>
</dbReference>
<sequence>MDALTTRARSPFLLLKRFVTAVACSFEPSLPQSNSLFLPHPEEHSVSRFALLLQSCSGPSDLQLGRKLHAQVITYGLKSNALICSKLLGMYVLCGSFIDATSMFYRMEIQHSLPWNWMIRGWTMSGQFKFALLFYFKMLGLGICPDKYTFPYVVKSCSGLGSAVMGRLVHQMIRMMGLEGDMFVGSSLIKLYAENACIDDARLLFDIMPNRDCVLWNVMIYGYLKNEDYINAIEVFLEMRKSGTKPNSVTFVSTLSVCATEGIIRLGTQLHGLSVIFGFETDPPVANTLVSVYSKCKHFIDARRVFETMPRTDVVLWNAIISGYVQNGMMEQALDLFNEMIDLGIKADSVTFSSLLPSIAESTILELGKEAHGYIVRHGVPLDVFLKSALIDLYFKCKDVKMAKRTFEQTSLTDIVIYTGMISGYVLNGMNMDAVETFRKLMDEGKRPNSLTLASLLPACAGLASPRLGKEVHGFALKNGIESRCYVGSAILDMYAKCGRVNLAHNVFKNMSQRDSVCWNSMITGYSQNGKPQEAIHLFRQMGAAQGIKYDCVSVTSALSACASLPALYYGKEIHGYMIKQPSCSDIFGKSTLIDMYAKCGNLELARRVFDQAEEKNEVSWNSIIAAYGMHGLLSECLSLFHKMLENYIRPDYVTFLTIISACGHVGSLCSFSVIGEAVEVLDGHDKISYSLQVGHSHLGISGSAKQESSEGGRLFKLMARILLLKVAKWRNHIKDTWLSAAGKGNTSDVKELILEFFYMPEFLENRLGVKQSGEKVFLPPWAKGSVREFIRKHREALESDYASENLHHWIDLIFGLLSNSSRVDRELLPHPLKNSAHFIPGEVPKISSPITQIVSSHDKILVAGGNTLLKQMTYTKYVAWGFPDWSLWFMSYDQDRLLSIHENIHGGKQIQCASDLLDGQILVTGADDGLVCAWRIRKEGPHLTRQLELEKSLCTHKGKVTCFHILTAAGVPLAVWSINGDCLAAVNTSQLPSNYILSVTSCTFSDWQDTNWYMTGYQSGAVKVWQMIHCSDVEIELHGKSSSSYRAGVISFGDRAPEYSLVLRRVLKHHKHSVTALYLTNDLKELLSGDSGGCHQPTKQRTNWSSLSDKPSPFWNTTSSRPPFPLTIPTPDEYQALNRAILYGILTEPHHAKPHIKHLHAVVSDGYAFFVNLLVRVANELLEKLVDSARNQLLRVTGEMVFRLRIPPLMETHLRFLLTLVKLRVQKRHQAWFASKYLFSPNRETLICDSVRFICCGHYPTKEIIQSDVIPRWAVIGWLLKSCRKNYVEANAKLALFYDWLFFNERADEVMNIEPAMLLMVHSVPKYVEITNSLLEFLFLLVDSCDMEHKEMITRGVLSSFSNLVRKGVVIHSLDVLTCSGVIFPPLRERLDRTRIDDIGRLIQNLGEAIKKSNEVEAMQNTICRANEAMTEQEARQILLCFRGDCLRRDTGTTVTRLTLPFPSTCFYHPSLDSGTQGIGLEARAGTACEILFGPSGDMSKDPGSPVVFHTPTSLSLCLRMG</sequence>
<dbReference type="PANTHER" id="PTHR24015:SF1886">
    <property type="entry name" value="OS03G0781100 PROTEIN"/>
    <property type="match status" value="1"/>
</dbReference>
<feature type="compositionally biased region" description="Polar residues" evidence="3">
    <location>
        <begin position="1098"/>
        <end position="1110"/>
    </location>
</feature>
<dbReference type="FunFam" id="1.25.40.10:FF:000031">
    <property type="entry name" value="Pentatricopeptide repeat-containing protein mitochondrial"/>
    <property type="match status" value="1"/>
</dbReference>
<evidence type="ECO:0000313" key="5">
    <source>
        <dbReference type="EMBL" id="OWM73852.1"/>
    </source>
</evidence>
<dbReference type="InterPro" id="IPR046960">
    <property type="entry name" value="PPR_At4g14850-like_plant"/>
</dbReference>
<organism evidence="5 6">
    <name type="scientific">Punica granatum</name>
    <name type="common">Pomegranate</name>
    <dbReference type="NCBI Taxonomy" id="22663"/>
    <lineage>
        <taxon>Eukaryota</taxon>
        <taxon>Viridiplantae</taxon>
        <taxon>Streptophyta</taxon>
        <taxon>Embryophyta</taxon>
        <taxon>Tracheophyta</taxon>
        <taxon>Spermatophyta</taxon>
        <taxon>Magnoliopsida</taxon>
        <taxon>eudicotyledons</taxon>
        <taxon>Gunneridae</taxon>
        <taxon>Pentapetalae</taxon>
        <taxon>rosids</taxon>
        <taxon>malvids</taxon>
        <taxon>Myrtales</taxon>
        <taxon>Lythraceae</taxon>
        <taxon>Punica</taxon>
    </lineage>
</organism>
<name>A0A218WPC5_PUNGR</name>
<dbReference type="InterPro" id="IPR036372">
    <property type="entry name" value="BEACH_dom_sf"/>
</dbReference>
<dbReference type="FunFam" id="1.25.40.10:FF:000381">
    <property type="entry name" value="Pentatricopeptide repeat-containing protein"/>
    <property type="match status" value="1"/>
</dbReference>
<dbReference type="NCBIfam" id="TIGR00756">
    <property type="entry name" value="PPR"/>
    <property type="match status" value="4"/>
</dbReference>
<proteinExistence type="predicted"/>
<dbReference type="InterPro" id="IPR036322">
    <property type="entry name" value="WD40_repeat_dom_sf"/>
</dbReference>
<dbReference type="SUPFAM" id="SSF50978">
    <property type="entry name" value="WD40 repeat-like"/>
    <property type="match status" value="1"/>
</dbReference>
<feature type="repeat" description="PPR" evidence="2">
    <location>
        <begin position="515"/>
        <end position="545"/>
    </location>
</feature>
<dbReference type="InterPro" id="IPR019333">
    <property type="entry name" value="INTS3_N"/>
</dbReference>
<feature type="repeat" description="PPR" evidence="2">
    <location>
        <begin position="313"/>
        <end position="347"/>
    </location>
</feature>
<dbReference type="InterPro" id="IPR015943">
    <property type="entry name" value="WD40/YVTN_repeat-like_dom_sf"/>
</dbReference>
<dbReference type="PROSITE" id="PS50197">
    <property type="entry name" value="BEACH"/>
    <property type="match status" value="1"/>
</dbReference>
<evidence type="ECO:0000256" key="1">
    <source>
        <dbReference type="ARBA" id="ARBA00022737"/>
    </source>
</evidence>
<feature type="domain" description="BEACH" evidence="4">
    <location>
        <begin position="580"/>
        <end position="878"/>
    </location>
</feature>